<accession>A0A327WTP1</accession>
<name>A0A327WTP1_9GAMM</name>
<dbReference type="InterPro" id="IPR051909">
    <property type="entry name" value="MFP_Cation_Efflux"/>
</dbReference>
<feature type="transmembrane region" description="Helical" evidence="2">
    <location>
        <begin position="18"/>
        <end position="42"/>
    </location>
</feature>
<dbReference type="PANTHER" id="PTHR30097:SF15">
    <property type="entry name" value="CATION EFFLUX SYSTEM PROTEIN CUSB"/>
    <property type="match status" value="1"/>
</dbReference>
<dbReference type="EMBL" id="PIPK01000013">
    <property type="protein sequence ID" value="RUO20543.1"/>
    <property type="molecule type" value="Genomic_DNA"/>
</dbReference>
<dbReference type="OrthoDB" id="9806939at2"/>
<proteinExistence type="predicted"/>
<reference evidence="4 6" key="1">
    <citation type="journal article" date="2018" name="Front. Microbiol.">
        <title>Genome-Based Analysis Reveals the Taxonomy and Diversity of the Family Idiomarinaceae.</title>
        <authorList>
            <person name="Liu Y."/>
            <person name="Lai Q."/>
            <person name="Shao Z."/>
        </authorList>
    </citation>
    <scope>NUCLEOTIDE SEQUENCE [LARGE SCALE GENOMIC DNA]</scope>
    <source>
        <strain evidence="4 6">CF12-14</strain>
    </source>
</reference>
<gene>
    <name evidence="3" type="ORF">B0I24_1136</name>
    <name evidence="4" type="ORF">CWE07_12325</name>
</gene>
<evidence type="ECO:0000313" key="3">
    <source>
        <dbReference type="EMBL" id="RAJ94854.1"/>
    </source>
</evidence>
<protein>
    <submittedName>
        <fullName evidence="3">Multidrug efflux pump subunit AcrA (Membrane-fusion protein)</fullName>
    </submittedName>
</protein>
<evidence type="ECO:0000313" key="6">
    <source>
        <dbReference type="Proteomes" id="UP000287865"/>
    </source>
</evidence>
<organism evidence="3 5">
    <name type="scientific">Aliidiomarina maris</name>
    <dbReference type="NCBI Taxonomy" id="531312"/>
    <lineage>
        <taxon>Bacteria</taxon>
        <taxon>Pseudomonadati</taxon>
        <taxon>Pseudomonadota</taxon>
        <taxon>Gammaproteobacteria</taxon>
        <taxon>Alteromonadales</taxon>
        <taxon>Idiomarinaceae</taxon>
        <taxon>Aliidiomarina</taxon>
    </lineage>
</organism>
<dbReference type="GO" id="GO:0060003">
    <property type="term" value="P:copper ion export"/>
    <property type="evidence" value="ECO:0007669"/>
    <property type="project" value="TreeGrafter"/>
</dbReference>
<dbReference type="SUPFAM" id="SSF111369">
    <property type="entry name" value="HlyD-like secretion proteins"/>
    <property type="match status" value="1"/>
</dbReference>
<evidence type="ECO:0000256" key="1">
    <source>
        <dbReference type="ARBA" id="ARBA00022448"/>
    </source>
</evidence>
<keyword evidence="6" id="KW-1185">Reference proteome</keyword>
<reference evidence="3 5" key="2">
    <citation type="submission" date="2018-06" db="EMBL/GenBank/DDBJ databases">
        <title>Genomic Encyclopedia of Type Strains, Phase III (KMG-III): the genomes of soil and plant-associated and newly described type strains.</title>
        <authorList>
            <person name="Whitman W."/>
        </authorList>
    </citation>
    <scope>NUCLEOTIDE SEQUENCE [LARGE SCALE GENOMIC DNA]</scope>
    <source>
        <strain evidence="3 5">CGMCC 1.15366</strain>
    </source>
</reference>
<dbReference type="GO" id="GO:0030288">
    <property type="term" value="C:outer membrane-bounded periplasmic space"/>
    <property type="evidence" value="ECO:0007669"/>
    <property type="project" value="TreeGrafter"/>
</dbReference>
<evidence type="ECO:0000313" key="5">
    <source>
        <dbReference type="Proteomes" id="UP000249203"/>
    </source>
</evidence>
<dbReference type="GO" id="GO:0046914">
    <property type="term" value="F:transition metal ion binding"/>
    <property type="evidence" value="ECO:0007669"/>
    <property type="project" value="TreeGrafter"/>
</dbReference>
<keyword evidence="1" id="KW-0813">Transport</keyword>
<sequence>MKIISSTAYRAGRVVQCILAKCTFAVVLSTIISACFIGAAVAHDDNHDDEHSGQVTLTNEQQRLAGIEVEQAVGSGFSLQTTVPGQLLNDRARSIVIAPQLDVRIIHYDASIGQSVAVGDELLTIGGREIADAQADFVLAAQELSRIQRMEEGVVSDTVRVQARIEAERRRAVLRSVFMTDAQITALLSCSDCIGQVQVLSPMAGKVQLSPEQLQYSAGQTLSAGTSLLRVNDESTLWVAAELPVRHRLPLEAGQSVVVNVNGELVTGEVLSRGHYVSSVTRTEQILISVDNRSTHWHAGQFAEVHLPSAEQQGVLVPDAALHRQEGNQWRVFVQNEQNTFSSVEVAVLESQGGLHLVSGIEPGARLVMKGAFFIASELAKDGFDTHNH</sequence>
<keyword evidence="2" id="KW-0472">Membrane</keyword>
<dbReference type="AlphaFoldDB" id="A0A327WTP1"/>
<evidence type="ECO:0000256" key="2">
    <source>
        <dbReference type="SAM" id="Phobius"/>
    </source>
</evidence>
<dbReference type="EMBL" id="QLMD01000013">
    <property type="protein sequence ID" value="RAJ94854.1"/>
    <property type="molecule type" value="Genomic_DNA"/>
</dbReference>
<dbReference type="PROSITE" id="PS51257">
    <property type="entry name" value="PROKAR_LIPOPROTEIN"/>
    <property type="match status" value="1"/>
</dbReference>
<dbReference type="PANTHER" id="PTHR30097">
    <property type="entry name" value="CATION EFFLUX SYSTEM PROTEIN CUSB"/>
    <property type="match status" value="1"/>
</dbReference>
<comment type="caution">
    <text evidence="3">The sequence shown here is derived from an EMBL/GenBank/DDBJ whole genome shotgun (WGS) entry which is preliminary data.</text>
</comment>
<dbReference type="Proteomes" id="UP000249203">
    <property type="component" value="Unassembled WGS sequence"/>
</dbReference>
<keyword evidence="2" id="KW-0812">Transmembrane</keyword>
<dbReference type="Gene3D" id="2.40.30.170">
    <property type="match status" value="1"/>
</dbReference>
<keyword evidence="2" id="KW-1133">Transmembrane helix</keyword>
<dbReference type="Gene3D" id="2.40.420.20">
    <property type="match status" value="1"/>
</dbReference>
<evidence type="ECO:0000313" key="4">
    <source>
        <dbReference type="EMBL" id="RUO20543.1"/>
    </source>
</evidence>
<dbReference type="Proteomes" id="UP000287865">
    <property type="component" value="Unassembled WGS sequence"/>
</dbReference>
<dbReference type="GO" id="GO:0015679">
    <property type="term" value="P:plasma membrane copper ion transport"/>
    <property type="evidence" value="ECO:0007669"/>
    <property type="project" value="TreeGrafter"/>
</dbReference>